<gene>
    <name evidence="1" type="ORF">OVA965_LOCUS43106</name>
    <name evidence="2" type="ORF">TMI583_LOCUS45234</name>
</gene>
<dbReference type="AlphaFoldDB" id="A0A8S2WHU6"/>
<comment type="caution">
    <text evidence="2">The sequence shown here is derived from an EMBL/GenBank/DDBJ whole genome shotgun (WGS) entry which is preliminary data.</text>
</comment>
<accession>A0A8S2WHU6</accession>
<proteinExistence type="predicted"/>
<evidence type="ECO:0000313" key="3">
    <source>
        <dbReference type="Proteomes" id="UP000682733"/>
    </source>
</evidence>
<dbReference type="EMBL" id="CAJOBA010080207">
    <property type="protein sequence ID" value="CAF4437887.1"/>
    <property type="molecule type" value="Genomic_DNA"/>
</dbReference>
<dbReference type="Proteomes" id="UP000682733">
    <property type="component" value="Unassembled WGS sequence"/>
</dbReference>
<feature type="non-terminal residue" evidence="2">
    <location>
        <position position="1"/>
    </location>
</feature>
<protein>
    <submittedName>
        <fullName evidence="2">Uncharacterized protein</fullName>
    </submittedName>
</protein>
<name>A0A8S2WHU6_9BILA</name>
<feature type="non-terminal residue" evidence="2">
    <location>
        <position position="278"/>
    </location>
</feature>
<dbReference type="EMBL" id="CAJNOK010055457">
    <property type="protein sequence ID" value="CAF1619463.1"/>
    <property type="molecule type" value="Genomic_DNA"/>
</dbReference>
<evidence type="ECO:0000313" key="2">
    <source>
        <dbReference type="EMBL" id="CAF4437887.1"/>
    </source>
</evidence>
<organism evidence="2 3">
    <name type="scientific">Didymodactylos carnosus</name>
    <dbReference type="NCBI Taxonomy" id="1234261"/>
    <lineage>
        <taxon>Eukaryota</taxon>
        <taxon>Metazoa</taxon>
        <taxon>Spiralia</taxon>
        <taxon>Gnathifera</taxon>
        <taxon>Rotifera</taxon>
        <taxon>Eurotatoria</taxon>
        <taxon>Bdelloidea</taxon>
        <taxon>Philodinida</taxon>
        <taxon>Philodinidae</taxon>
        <taxon>Didymodactylos</taxon>
    </lineage>
</organism>
<reference evidence="2" key="1">
    <citation type="submission" date="2021-02" db="EMBL/GenBank/DDBJ databases">
        <authorList>
            <person name="Nowell W R."/>
        </authorList>
    </citation>
    <scope>NUCLEOTIDE SEQUENCE</scope>
</reference>
<evidence type="ECO:0000313" key="1">
    <source>
        <dbReference type="EMBL" id="CAF1619463.1"/>
    </source>
</evidence>
<sequence>LLLCKPEYGDDSNEWCRLIQTVIKTYFPLDKEPIQLNDDIKLFLSTIIIKCNWNYLLNLLKSQFFQVKVDRIWSSNLHRLLETKENSLQNKYLQLCDQIQFTLSTNVSDTLIFPKLHQFYHSFSQIFTVCVNDTTQQRWKALTDWFQLQLNSNPPLSALNEIKTVLFLKIYYNYYCNNQLSLLNMLLETIENTLQLSTEELQVFRVILKPQQFMIGYNATVDEEQNFLRKLFQLDCQSLDELSIRHALVNLMAMIILGGKDNFLWSFAFHPLSLENTY</sequence>
<dbReference type="Proteomes" id="UP000677228">
    <property type="component" value="Unassembled WGS sequence"/>
</dbReference>